<gene>
    <name evidence="2" type="ORF">TL5118_03197</name>
    <name evidence="3" type="ORF">TL5120_03371</name>
</gene>
<keyword evidence="1" id="KW-1133">Transmembrane helix</keyword>
<keyword evidence="1" id="KW-0812">Transmembrane</keyword>
<feature type="transmembrane region" description="Helical" evidence="1">
    <location>
        <begin position="192"/>
        <end position="214"/>
    </location>
</feature>
<evidence type="ECO:0000313" key="4">
    <source>
        <dbReference type="Proteomes" id="UP000051086"/>
    </source>
</evidence>
<feature type="transmembrane region" description="Helical" evidence="1">
    <location>
        <begin position="226"/>
        <end position="246"/>
    </location>
</feature>
<sequence length="570" mass="63058">MKRFGKTEALTCLALFLLALGLRLTGLDYGYFHGDERVNDAAKVLTGQLIPGQHFYPPFINYLNAVALVVLFAVGMVAGWWDSAGAFRDQYFADPTAFYMATRAMTALWGAGMAVLFFLAARQLRLKQRSAIAIGLLGAFFPLAVFMAHISKGDAGLATAMMACIWAMLMRMDDPRHGRWDLILGLSVTLALSFKHSAIFVLLPMGLGWLALLAQQEGTGAALKSFARVFLLTAGLWPIFNIGALLDFQNFLEYQRIQSVMSVQGGTAGPWAGITTLIARSFETAFGMTSAMALAAILSPFLILTAPRLSQKGSLLVIWLALTIGTLATAWITGSRQPEHLWIANFAGYLFVGAVALAAYVESGPRLSQHLAASWLAVGLGLSIWGSVIVLTQATAMPVQVALDNYLAENHADRRILTAAAHRIPQQKEAQAVELRRIERLARKYKIDAPEVAEDRIIHTSAEGALFYVHMPVVMYGLESVDDGQEGYDVKAHTWPLQAEEWQRSYWMNQGFSLFVVQDFANYAHRFESEIRRQFLQALDRDCAELRRFDPSKPLFLEREVRVYDCADAS</sequence>
<feature type="transmembrane region" description="Helical" evidence="1">
    <location>
        <begin position="285"/>
        <end position="304"/>
    </location>
</feature>
<feature type="transmembrane region" description="Helical" evidence="1">
    <location>
        <begin position="340"/>
        <end position="361"/>
    </location>
</feature>
<reference evidence="2 4" key="2">
    <citation type="submission" date="2015-09" db="EMBL/GenBank/DDBJ databases">
        <authorList>
            <person name="Rodrigo-Torres L."/>
            <person name="Arahal D.R."/>
        </authorList>
    </citation>
    <scope>NUCLEOTIDE SEQUENCE [LARGE SCALE GENOMIC DNA]</scope>
    <source>
        <strain evidence="2 4">CECT 5118</strain>
    </source>
</reference>
<dbReference type="AlphaFoldDB" id="A0A0P1FLW9"/>
<dbReference type="EMBL" id="CYSB01000038">
    <property type="protein sequence ID" value="CUH69238.1"/>
    <property type="molecule type" value="Genomic_DNA"/>
</dbReference>
<dbReference type="OrthoDB" id="7826530at2"/>
<dbReference type="RefSeq" id="WP_058244712.1">
    <property type="nucleotide sequence ID" value="NZ_CYSB01000038.1"/>
</dbReference>
<feature type="transmembrane region" description="Helical" evidence="1">
    <location>
        <begin position="102"/>
        <end position="124"/>
    </location>
</feature>
<dbReference type="Proteomes" id="UP000051887">
    <property type="component" value="Unassembled WGS sequence"/>
</dbReference>
<organism evidence="3 5">
    <name type="scientific">Thalassovita autumnalis</name>
    <dbReference type="NCBI Taxonomy" id="2072972"/>
    <lineage>
        <taxon>Bacteria</taxon>
        <taxon>Pseudomonadati</taxon>
        <taxon>Pseudomonadota</taxon>
        <taxon>Alphaproteobacteria</taxon>
        <taxon>Rhodobacterales</taxon>
        <taxon>Roseobacteraceae</taxon>
        <taxon>Thalassovita</taxon>
    </lineage>
</organism>
<proteinExistence type="predicted"/>
<evidence type="ECO:0000313" key="5">
    <source>
        <dbReference type="Proteomes" id="UP000051887"/>
    </source>
</evidence>
<keyword evidence="4" id="KW-1185">Reference proteome</keyword>
<evidence type="ECO:0008006" key="6">
    <source>
        <dbReference type="Google" id="ProtNLM"/>
    </source>
</evidence>
<accession>A0A0P1FLW9</accession>
<feature type="transmembrane region" description="Helical" evidence="1">
    <location>
        <begin position="373"/>
        <end position="391"/>
    </location>
</feature>
<feature type="transmembrane region" description="Helical" evidence="1">
    <location>
        <begin position="59"/>
        <end position="81"/>
    </location>
</feature>
<dbReference type="Proteomes" id="UP000051086">
    <property type="component" value="Unassembled WGS sequence"/>
</dbReference>
<feature type="transmembrane region" description="Helical" evidence="1">
    <location>
        <begin position="316"/>
        <end position="334"/>
    </location>
</feature>
<protein>
    <recommendedName>
        <fullName evidence="6">Glycosyltransferase RgtA/B/C/D-like domain-containing protein</fullName>
    </recommendedName>
</protein>
<name>A0A0P1FLW9_9RHOB</name>
<evidence type="ECO:0000313" key="3">
    <source>
        <dbReference type="EMBL" id="CUH73560.1"/>
    </source>
</evidence>
<evidence type="ECO:0000313" key="2">
    <source>
        <dbReference type="EMBL" id="CUH69238.1"/>
    </source>
</evidence>
<dbReference type="EMBL" id="CYSC01000041">
    <property type="protein sequence ID" value="CUH73560.1"/>
    <property type="molecule type" value="Genomic_DNA"/>
</dbReference>
<feature type="transmembrane region" description="Helical" evidence="1">
    <location>
        <begin position="130"/>
        <end position="148"/>
    </location>
</feature>
<reference evidence="3 5" key="1">
    <citation type="submission" date="2015-09" db="EMBL/GenBank/DDBJ databases">
        <authorList>
            <consortium name="Swine Surveillance"/>
        </authorList>
    </citation>
    <scope>NUCLEOTIDE SEQUENCE [LARGE SCALE GENOMIC DNA]</scope>
    <source>
        <strain evidence="3 5">5120</strain>
    </source>
</reference>
<keyword evidence="1" id="KW-0472">Membrane</keyword>
<evidence type="ECO:0000256" key="1">
    <source>
        <dbReference type="SAM" id="Phobius"/>
    </source>
</evidence>